<accession>A0ACC1CIN7</accession>
<sequence>MLSVKLVGYSILFVSSCGALDLSFPPDFKFGAASSSYQVEGAWNVSDKSISVWDKYVHDSPHAISDGSNGDVACDSYNLWQRDIEMAEELGLHFYRFSISWPRLLPNGFTNYISKDGQEYYNNLINGLLSKGIEPVVTIYHWDLPQKLQDLGGWLNPLMTDWFADYAKVVFSLYGDRVKTWITLNEPIAICDAVYSVGLLAPAVHVPDVGTYICNKNTMIAHAKAWRIYDKEFRALYNGEVSLANQVLWYDPLTPDDEDIAEAAREYMGGRYSHPIYSKEGGWPPVIEKMVAEASKKRGYKKSNLPEFSKEEIELVRGTFDFYALNHYTSRLARHAEPGEELHLLGDAPDINGKFLVNPEWTRTASDWFFVNPEGLRRLLVWLKKQYGDIKILITENGYASGAGLEDVERINYYRDYLEQVLVAIKEDGVNVVGYTAWTLMDNFEWMHGYQSKFGLYEVDFDSPMRTRTPRASAIYYKNIIKAHSLIDPNSMSKDEL</sequence>
<organism evidence="1 2">
    <name type="scientific">Dendrolimus kikuchii</name>
    <dbReference type="NCBI Taxonomy" id="765133"/>
    <lineage>
        <taxon>Eukaryota</taxon>
        <taxon>Metazoa</taxon>
        <taxon>Ecdysozoa</taxon>
        <taxon>Arthropoda</taxon>
        <taxon>Hexapoda</taxon>
        <taxon>Insecta</taxon>
        <taxon>Pterygota</taxon>
        <taxon>Neoptera</taxon>
        <taxon>Endopterygota</taxon>
        <taxon>Lepidoptera</taxon>
        <taxon>Glossata</taxon>
        <taxon>Ditrysia</taxon>
        <taxon>Bombycoidea</taxon>
        <taxon>Lasiocampidae</taxon>
        <taxon>Dendrolimus</taxon>
    </lineage>
</organism>
<comment type="caution">
    <text evidence="1">The sequence shown here is derived from an EMBL/GenBank/DDBJ whole genome shotgun (WGS) entry which is preliminary data.</text>
</comment>
<dbReference type="EMBL" id="CM034410">
    <property type="protein sequence ID" value="KAJ0171322.1"/>
    <property type="molecule type" value="Genomic_DNA"/>
</dbReference>
<evidence type="ECO:0000313" key="1">
    <source>
        <dbReference type="EMBL" id="KAJ0171322.1"/>
    </source>
</evidence>
<gene>
    <name evidence="1" type="ORF">K1T71_012872</name>
</gene>
<dbReference type="Proteomes" id="UP000824533">
    <property type="component" value="Linkage Group LG24"/>
</dbReference>
<protein>
    <submittedName>
        <fullName evidence="1">Uncharacterized protein</fullName>
    </submittedName>
</protein>
<proteinExistence type="predicted"/>
<name>A0ACC1CIN7_9NEOP</name>
<keyword evidence="2" id="KW-1185">Reference proteome</keyword>
<reference evidence="1 2" key="1">
    <citation type="journal article" date="2021" name="Front. Genet.">
        <title>Chromosome-Level Genome Assembly Reveals Significant Gene Expansion in the Toll and IMD Signaling Pathways of Dendrolimus kikuchii.</title>
        <authorList>
            <person name="Zhou J."/>
            <person name="Wu P."/>
            <person name="Xiong Z."/>
            <person name="Liu N."/>
            <person name="Zhao N."/>
            <person name="Ji M."/>
            <person name="Qiu Y."/>
            <person name="Yang B."/>
        </authorList>
    </citation>
    <scope>NUCLEOTIDE SEQUENCE [LARGE SCALE GENOMIC DNA]</scope>
    <source>
        <strain evidence="1">Ann1</strain>
    </source>
</reference>
<evidence type="ECO:0000313" key="2">
    <source>
        <dbReference type="Proteomes" id="UP000824533"/>
    </source>
</evidence>